<dbReference type="Proteomes" id="UP000029590">
    <property type="component" value="Unassembled WGS sequence"/>
</dbReference>
<dbReference type="InterPro" id="IPR039425">
    <property type="entry name" value="RNA_pol_sigma-70-like"/>
</dbReference>
<dbReference type="Gene3D" id="1.10.1740.10">
    <property type="match status" value="1"/>
</dbReference>
<dbReference type="KEGG" id="bgo:BM43_3399"/>
<evidence type="ECO:0000256" key="6">
    <source>
        <dbReference type="SAM" id="MobiDB-lite"/>
    </source>
</evidence>
<dbReference type="GO" id="GO:0003677">
    <property type="term" value="F:DNA binding"/>
    <property type="evidence" value="ECO:0007669"/>
    <property type="project" value="UniProtKB-KW"/>
</dbReference>
<accession>A0AAW3EQK4</accession>
<dbReference type="PANTHER" id="PTHR43133:SF58">
    <property type="entry name" value="ECF RNA POLYMERASE SIGMA FACTOR SIGD"/>
    <property type="match status" value="1"/>
</dbReference>
<evidence type="ECO:0000256" key="4">
    <source>
        <dbReference type="ARBA" id="ARBA00023125"/>
    </source>
</evidence>
<protein>
    <submittedName>
        <fullName evidence="9">RNA polymerase sigma factor, sigma-70 family protein</fullName>
    </submittedName>
</protein>
<dbReference type="InterPro" id="IPR014284">
    <property type="entry name" value="RNA_pol_sigma-70_dom"/>
</dbReference>
<dbReference type="NCBIfam" id="TIGR02937">
    <property type="entry name" value="sigma70-ECF"/>
    <property type="match status" value="1"/>
</dbReference>
<feature type="domain" description="RNA polymerase sigma factor 70 region 4 type 2" evidence="8">
    <location>
        <begin position="157"/>
        <end position="209"/>
    </location>
</feature>
<dbReference type="SUPFAM" id="SSF88946">
    <property type="entry name" value="Sigma2 domain of RNA polymerase sigma factors"/>
    <property type="match status" value="1"/>
</dbReference>
<comment type="similarity">
    <text evidence="1">Belongs to the sigma-70 factor family. ECF subfamily.</text>
</comment>
<evidence type="ECO:0000256" key="2">
    <source>
        <dbReference type="ARBA" id="ARBA00023015"/>
    </source>
</evidence>
<dbReference type="InterPro" id="IPR013249">
    <property type="entry name" value="RNA_pol_sigma70_r4_t2"/>
</dbReference>
<dbReference type="Gene3D" id="1.10.10.10">
    <property type="entry name" value="Winged helix-like DNA-binding domain superfamily/Winged helix DNA-binding domain"/>
    <property type="match status" value="1"/>
</dbReference>
<gene>
    <name evidence="9" type="ORF">DM48_5517</name>
</gene>
<evidence type="ECO:0000313" key="10">
    <source>
        <dbReference type="Proteomes" id="UP000029590"/>
    </source>
</evidence>
<organism evidence="9 10">
    <name type="scientific">Burkholderia gladioli</name>
    <name type="common">Pseudomonas marginata</name>
    <name type="synonym">Phytomonas marginata</name>
    <dbReference type="NCBI Taxonomy" id="28095"/>
    <lineage>
        <taxon>Bacteria</taxon>
        <taxon>Pseudomonadati</taxon>
        <taxon>Pseudomonadota</taxon>
        <taxon>Betaproteobacteria</taxon>
        <taxon>Burkholderiales</taxon>
        <taxon>Burkholderiaceae</taxon>
        <taxon>Burkholderia</taxon>
    </lineage>
</organism>
<evidence type="ECO:0000256" key="5">
    <source>
        <dbReference type="ARBA" id="ARBA00023163"/>
    </source>
</evidence>
<evidence type="ECO:0000256" key="1">
    <source>
        <dbReference type="ARBA" id="ARBA00010641"/>
    </source>
</evidence>
<dbReference type="Pfam" id="PF08281">
    <property type="entry name" value="Sigma70_r4_2"/>
    <property type="match status" value="1"/>
</dbReference>
<keyword evidence="5" id="KW-0804">Transcription</keyword>
<keyword evidence="2" id="KW-0805">Transcription regulation</keyword>
<proteinExistence type="inferred from homology"/>
<dbReference type="GO" id="GO:0016987">
    <property type="term" value="F:sigma factor activity"/>
    <property type="evidence" value="ECO:0007669"/>
    <property type="project" value="UniProtKB-KW"/>
</dbReference>
<sequence length="228" mass="24845">MASPFLSLAGEPDWSPDAAPVRAAGGRAAHRGAAPQPGDAEQRLTALLLRSIEGDKAAYRDFLVELTRLLRARLRAKLRRSDEDLEDLLQEVLIAVHHGLATFRPEVPLTAWISAIVRYKVADHHRARYRWDALHTPLDDDGELFVEAADEAVDARRDVRQLLATLPKGQRVPIEHTRLLGMSVAETASATGLSESAVKVGVHRGLKALAARIRGKGTKNAESAGNEP</sequence>
<keyword evidence="4" id="KW-0238">DNA-binding</keyword>
<feature type="region of interest" description="Disordered" evidence="6">
    <location>
        <begin position="1"/>
        <end position="39"/>
    </location>
</feature>
<dbReference type="AlphaFoldDB" id="A0AAW3EQK4"/>
<evidence type="ECO:0000259" key="8">
    <source>
        <dbReference type="Pfam" id="PF08281"/>
    </source>
</evidence>
<evidence type="ECO:0000259" key="7">
    <source>
        <dbReference type="Pfam" id="PF04542"/>
    </source>
</evidence>
<dbReference type="Pfam" id="PF04542">
    <property type="entry name" value="Sigma70_r2"/>
    <property type="match status" value="1"/>
</dbReference>
<reference evidence="9 10" key="1">
    <citation type="submission" date="2014-04" db="EMBL/GenBank/DDBJ databases">
        <authorList>
            <person name="Bishop-Lilly K.A."/>
            <person name="Broomall S.M."/>
            <person name="Chain P.S."/>
            <person name="Chertkov O."/>
            <person name="Coyne S.R."/>
            <person name="Daligault H.E."/>
            <person name="Davenport K.W."/>
            <person name="Erkkila T."/>
            <person name="Frey K.G."/>
            <person name="Gibbons H.S."/>
            <person name="Gu W."/>
            <person name="Jaissle J."/>
            <person name="Johnson S.L."/>
            <person name="Koroleva G.I."/>
            <person name="Ladner J.T."/>
            <person name="Lo C.-C."/>
            <person name="Minogue T.D."/>
            <person name="Munk C."/>
            <person name="Palacios G.F."/>
            <person name="Redden C.L."/>
            <person name="Rosenzweig C.N."/>
            <person name="Scholz M.B."/>
            <person name="Teshima H."/>
            <person name="Xu Y."/>
        </authorList>
    </citation>
    <scope>NUCLEOTIDE SEQUENCE [LARGE SCALE GENOMIC DNA]</scope>
    <source>
        <strain evidence="10">gladioli</strain>
    </source>
</reference>
<dbReference type="PANTHER" id="PTHR43133">
    <property type="entry name" value="RNA POLYMERASE ECF-TYPE SIGMA FACTO"/>
    <property type="match status" value="1"/>
</dbReference>
<dbReference type="EMBL" id="JPGG01000018">
    <property type="protein sequence ID" value="KGC10077.1"/>
    <property type="molecule type" value="Genomic_DNA"/>
</dbReference>
<dbReference type="InterPro" id="IPR007627">
    <property type="entry name" value="RNA_pol_sigma70_r2"/>
</dbReference>
<dbReference type="InterPro" id="IPR036388">
    <property type="entry name" value="WH-like_DNA-bd_sf"/>
</dbReference>
<dbReference type="SUPFAM" id="SSF88659">
    <property type="entry name" value="Sigma3 and sigma4 domains of RNA polymerase sigma factors"/>
    <property type="match status" value="1"/>
</dbReference>
<comment type="caution">
    <text evidence="9">The sequence shown here is derived from an EMBL/GenBank/DDBJ whole genome shotgun (WGS) entry which is preliminary data.</text>
</comment>
<keyword evidence="3" id="KW-0731">Sigma factor</keyword>
<feature type="domain" description="RNA polymerase sigma-70 region 2" evidence="7">
    <location>
        <begin position="68"/>
        <end position="129"/>
    </location>
</feature>
<dbReference type="GO" id="GO:0006352">
    <property type="term" value="P:DNA-templated transcription initiation"/>
    <property type="evidence" value="ECO:0007669"/>
    <property type="project" value="InterPro"/>
</dbReference>
<name>A0AAW3EQK4_BURGA</name>
<dbReference type="CDD" id="cd06171">
    <property type="entry name" value="Sigma70_r4"/>
    <property type="match status" value="1"/>
</dbReference>
<evidence type="ECO:0000313" key="9">
    <source>
        <dbReference type="EMBL" id="KGC10077.1"/>
    </source>
</evidence>
<evidence type="ECO:0000256" key="3">
    <source>
        <dbReference type="ARBA" id="ARBA00023082"/>
    </source>
</evidence>
<feature type="compositionally biased region" description="Low complexity" evidence="6">
    <location>
        <begin position="18"/>
        <end position="38"/>
    </location>
</feature>
<dbReference type="RefSeq" id="WP_080742235.1">
    <property type="nucleotide sequence ID" value="NZ_CADEPX010000014.1"/>
</dbReference>
<dbReference type="InterPro" id="IPR013324">
    <property type="entry name" value="RNA_pol_sigma_r3/r4-like"/>
</dbReference>
<dbReference type="InterPro" id="IPR013325">
    <property type="entry name" value="RNA_pol_sigma_r2"/>
</dbReference>